<evidence type="ECO:0000256" key="4">
    <source>
        <dbReference type="ARBA" id="ARBA00023125"/>
    </source>
</evidence>
<keyword evidence="10" id="KW-1185">Reference proteome</keyword>
<feature type="domain" description="RWP-RK" evidence="8">
    <location>
        <begin position="27"/>
        <end position="113"/>
    </location>
</feature>
<evidence type="ECO:0000256" key="6">
    <source>
        <dbReference type="ARBA" id="ARBA00023242"/>
    </source>
</evidence>
<keyword evidence="5" id="KW-0804">Transcription</keyword>
<proteinExistence type="predicted"/>
<evidence type="ECO:0000259" key="8">
    <source>
        <dbReference type="PROSITE" id="PS51519"/>
    </source>
</evidence>
<dbReference type="GO" id="GO:0003677">
    <property type="term" value="F:DNA binding"/>
    <property type="evidence" value="ECO:0007669"/>
    <property type="project" value="UniProtKB-KW"/>
</dbReference>
<evidence type="ECO:0000256" key="3">
    <source>
        <dbReference type="ARBA" id="ARBA00023054"/>
    </source>
</evidence>
<dbReference type="PROSITE" id="PS51519">
    <property type="entry name" value="RWP_RK"/>
    <property type="match status" value="1"/>
</dbReference>
<dbReference type="OrthoDB" id="6270329at2759"/>
<evidence type="ECO:0000256" key="5">
    <source>
        <dbReference type="ARBA" id="ARBA00023163"/>
    </source>
</evidence>
<evidence type="ECO:0000313" key="9">
    <source>
        <dbReference type="EMBL" id="KAJ0223850.1"/>
    </source>
</evidence>
<dbReference type="InterPro" id="IPR003035">
    <property type="entry name" value="RWP-RK_dom"/>
</dbReference>
<dbReference type="GO" id="GO:0003700">
    <property type="term" value="F:DNA-binding transcription factor activity"/>
    <property type="evidence" value="ECO:0007669"/>
    <property type="project" value="InterPro"/>
</dbReference>
<protein>
    <recommendedName>
        <fullName evidence="8">RWP-RK domain-containing protein</fullName>
    </recommendedName>
</protein>
<keyword evidence="2" id="KW-0805">Transcription regulation</keyword>
<dbReference type="Pfam" id="PF02042">
    <property type="entry name" value="RWP-RK"/>
    <property type="match status" value="1"/>
</dbReference>
<accession>A0A9R1WER5</accession>
<organism evidence="9 10">
    <name type="scientific">Lactuca sativa</name>
    <name type="common">Garden lettuce</name>
    <dbReference type="NCBI Taxonomy" id="4236"/>
    <lineage>
        <taxon>Eukaryota</taxon>
        <taxon>Viridiplantae</taxon>
        <taxon>Streptophyta</taxon>
        <taxon>Embryophyta</taxon>
        <taxon>Tracheophyta</taxon>
        <taxon>Spermatophyta</taxon>
        <taxon>Magnoliopsida</taxon>
        <taxon>eudicotyledons</taxon>
        <taxon>Gunneridae</taxon>
        <taxon>Pentapetalae</taxon>
        <taxon>asterids</taxon>
        <taxon>campanulids</taxon>
        <taxon>Asterales</taxon>
        <taxon>Asteraceae</taxon>
        <taxon>Cichorioideae</taxon>
        <taxon>Cichorieae</taxon>
        <taxon>Lactucinae</taxon>
        <taxon>Lactuca</taxon>
    </lineage>
</organism>
<evidence type="ECO:0000313" key="10">
    <source>
        <dbReference type="Proteomes" id="UP000235145"/>
    </source>
</evidence>
<keyword evidence="4" id="KW-0238">DNA-binding</keyword>
<comment type="function">
    <text evidence="1">Putative transcription factor.</text>
</comment>
<feature type="compositionally biased region" description="Basic and acidic residues" evidence="7">
    <location>
        <begin position="1"/>
        <end position="13"/>
    </location>
</feature>
<keyword evidence="6" id="KW-0539">Nucleus</keyword>
<dbReference type="InterPro" id="IPR044607">
    <property type="entry name" value="RKD-like"/>
</dbReference>
<dbReference type="AlphaFoldDB" id="A0A9R1WER5"/>
<feature type="region of interest" description="Disordered" evidence="7">
    <location>
        <begin position="1"/>
        <end position="34"/>
    </location>
</feature>
<dbReference type="PANTHER" id="PTHR46373:SF20">
    <property type="entry name" value="PROTEIN RKD1"/>
    <property type="match status" value="1"/>
</dbReference>
<evidence type="ECO:0000256" key="7">
    <source>
        <dbReference type="SAM" id="MobiDB-lite"/>
    </source>
</evidence>
<reference evidence="9 10" key="1">
    <citation type="journal article" date="2017" name="Nat. Commun.">
        <title>Genome assembly with in vitro proximity ligation data and whole-genome triplication in lettuce.</title>
        <authorList>
            <person name="Reyes-Chin-Wo S."/>
            <person name="Wang Z."/>
            <person name="Yang X."/>
            <person name="Kozik A."/>
            <person name="Arikit S."/>
            <person name="Song C."/>
            <person name="Xia L."/>
            <person name="Froenicke L."/>
            <person name="Lavelle D.O."/>
            <person name="Truco M.J."/>
            <person name="Xia R."/>
            <person name="Zhu S."/>
            <person name="Xu C."/>
            <person name="Xu H."/>
            <person name="Xu X."/>
            <person name="Cox K."/>
            <person name="Korf I."/>
            <person name="Meyers B.C."/>
            <person name="Michelmore R.W."/>
        </authorList>
    </citation>
    <scope>NUCLEOTIDE SEQUENCE [LARGE SCALE GENOMIC DNA]</scope>
    <source>
        <strain evidence="10">cv. Salinas</strain>
        <tissue evidence="9">Seedlings</tissue>
    </source>
</reference>
<sequence length="155" mass="18424">MINDNKEKREFNTKLKQMTNPRKMEKERAENGNVGTSRYTSKMMLCRETIAKYFYITIKQEAKEVNVGITLLKKFCRDLGIHRWPHRKLMSLETLINNVQQEFSKEFGGKVEGKSREAILILERERKKLEEIPDLQVEHNTKRLRQTCFMSISKK</sequence>
<dbReference type="PANTHER" id="PTHR46373">
    <property type="entry name" value="PROTEIN RKD4"/>
    <property type="match status" value="1"/>
</dbReference>
<keyword evidence="3" id="KW-0175">Coiled coil</keyword>
<name>A0A9R1WER5_LACSA</name>
<dbReference type="EMBL" id="NBSK02000002">
    <property type="protein sequence ID" value="KAJ0223850.1"/>
    <property type="molecule type" value="Genomic_DNA"/>
</dbReference>
<gene>
    <name evidence="9" type="ORF">LSAT_V11C200072710</name>
</gene>
<dbReference type="Proteomes" id="UP000235145">
    <property type="component" value="Unassembled WGS sequence"/>
</dbReference>
<evidence type="ECO:0000256" key="2">
    <source>
        <dbReference type="ARBA" id="ARBA00023015"/>
    </source>
</evidence>
<evidence type="ECO:0000256" key="1">
    <source>
        <dbReference type="ARBA" id="ARBA00004049"/>
    </source>
</evidence>
<comment type="caution">
    <text evidence="9">The sequence shown here is derived from an EMBL/GenBank/DDBJ whole genome shotgun (WGS) entry which is preliminary data.</text>
</comment>